<proteinExistence type="predicted"/>
<sequence length="173" mass="17253">MNRAPVLQIAAKTHGKPVHTAPQAGNGGQVGGGLSGVHVSAVSGVDDGYMGVEGGCLGRALLWAAHDDHVGVAGNHFNGVLQGFALCRGGGVGVGKAEHRAAHAEHGGLKGEVGAGGGLVEQGSGYPAPAGIHKIGGVVHNLTAPMVQLVPLRPGYISEVYQMPHALRAPLPA</sequence>
<gene>
    <name evidence="1" type="ORF">SDC9_166418</name>
</gene>
<protein>
    <submittedName>
        <fullName evidence="1">Uncharacterized protein</fullName>
    </submittedName>
</protein>
<name>A0A645FZD1_9ZZZZ</name>
<organism evidence="1">
    <name type="scientific">bioreactor metagenome</name>
    <dbReference type="NCBI Taxonomy" id="1076179"/>
    <lineage>
        <taxon>unclassified sequences</taxon>
        <taxon>metagenomes</taxon>
        <taxon>ecological metagenomes</taxon>
    </lineage>
</organism>
<dbReference type="EMBL" id="VSSQ01066534">
    <property type="protein sequence ID" value="MPN19052.1"/>
    <property type="molecule type" value="Genomic_DNA"/>
</dbReference>
<accession>A0A645FZD1</accession>
<comment type="caution">
    <text evidence="1">The sequence shown here is derived from an EMBL/GenBank/DDBJ whole genome shotgun (WGS) entry which is preliminary data.</text>
</comment>
<reference evidence="1" key="1">
    <citation type="submission" date="2019-08" db="EMBL/GenBank/DDBJ databases">
        <authorList>
            <person name="Kucharzyk K."/>
            <person name="Murdoch R.W."/>
            <person name="Higgins S."/>
            <person name="Loffler F."/>
        </authorList>
    </citation>
    <scope>NUCLEOTIDE SEQUENCE</scope>
</reference>
<evidence type="ECO:0000313" key="1">
    <source>
        <dbReference type="EMBL" id="MPN19052.1"/>
    </source>
</evidence>
<dbReference type="AlphaFoldDB" id="A0A645FZD1"/>